<reference evidence="7" key="1">
    <citation type="submission" date="2015-10" db="EMBL/GenBank/DDBJ databases">
        <title>Description of Candidatus Tenderia electrophaga gen. nov, sp. nov., an Uncultivated Electroautotroph from a Biocathode Enrichment.</title>
        <authorList>
            <person name="Eddie B.J."/>
            <person name="Malanoski A.P."/>
            <person name="Wang Z."/>
            <person name="Hall R.J."/>
            <person name="Oh S.D."/>
            <person name="Heiner C."/>
            <person name="Lin B."/>
            <person name="Strycharz-Glaven S.M."/>
        </authorList>
    </citation>
    <scope>NUCLEOTIDE SEQUENCE [LARGE SCALE GENOMIC DNA]</scope>
    <source>
        <strain evidence="7">NRL1</strain>
    </source>
</reference>
<proteinExistence type="predicted"/>
<dbReference type="GO" id="GO:0005886">
    <property type="term" value="C:plasma membrane"/>
    <property type="evidence" value="ECO:0007669"/>
    <property type="project" value="UniProtKB-SubCell"/>
</dbReference>
<comment type="subcellular location">
    <subcellularLocation>
        <location evidence="1">Cell inner membrane</location>
    </subcellularLocation>
</comment>
<evidence type="ECO:0000313" key="7">
    <source>
        <dbReference type="EMBL" id="ALP54336.1"/>
    </source>
</evidence>
<evidence type="ECO:0000256" key="4">
    <source>
        <dbReference type="ARBA" id="ARBA00022679"/>
    </source>
</evidence>
<name>A0A0S2TGQ9_9GAMM</name>
<dbReference type="PANTHER" id="PTHR30606:SF10">
    <property type="entry name" value="PHOSPHATIDYLINOSITOL MANNOSIDE ACYLTRANSFERASE"/>
    <property type="match status" value="1"/>
</dbReference>
<evidence type="ECO:0000313" key="8">
    <source>
        <dbReference type="Proteomes" id="UP000055136"/>
    </source>
</evidence>
<dbReference type="EMBL" id="CP013099">
    <property type="protein sequence ID" value="ALP54336.1"/>
    <property type="molecule type" value="Genomic_DNA"/>
</dbReference>
<keyword evidence="8" id="KW-1185">Reference proteome</keyword>
<sequence length="294" mass="32898">MRANLIRALLHLSARLPLRFNHLCGALLGRWLMLGDNELKRVAQTNLNVCFPELNPAQRQRLLRQNLAETGKAFFESGRLWLGNQQRFAELVATVHGGQHLQHALAQSKGVILAIPHLGNWEVIGLYCSSHYPMTSLYRPPRQAALDALIRRAREHFGAKLVPTTAKGVRALYQALAHNEVVAILPDQDPRDSGGQFAPFFGIQANTMTLLSRLAGKSGATVLCCYAERLPRARGFAIHFAPAPDALYAKDLETSLTALNQMVEQAVRRLPTQYQWGYKRFRTRPAGEADIYDR</sequence>
<dbReference type="KEGG" id="tee:Tel_14935"/>
<dbReference type="STRING" id="1748243.Tel_14935"/>
<evidence type="ECO:0000256" key="6">
    <source>
        <dbReference type="ARBA" id="ARBA00023315"/>
    </source>
</evidence>
<keyword evidence="2" id="KW-1003">Cell membrane</keyword>
<dbReference type="AlphaFoldDB" id="A0A0S2TGQ9"/>
<dbReference type="CDD" id="cd07984">
    <property type="entry name" value="LPLAT_LABLAT-like"/>
    <property type="match status" value="1"/>
</dbReference>
<accession>A0A0S2TGQ9</accession>
<dbReference type="InterPro" id="IPR004960">
    <property type="entry name" value="LipA_acyltrans"/>
</dbReference>
<dbReference type="Proteomes" id="UP000055136">
    <property type="component" value="Chromosome"/>
</dbReference>
<dbReference type="GO" id="GO:0016746">
    <property type="term" value="F:acyltransferase activity"/>
    <property type="evidence" value="ECO:0007669"/>
    <property type="project" value="UniProtKB-KW"/>
</dbReference>
<dbReference type="PANTHER" id="PTHR30606">
    <property type="entry name" value="LIPID A BIOSYNTHESIS LAUROYL ACYLTRANSFERASE"/>
    <property type="match status" value="1"/>
</dbReference>
<evidence type="ECO:0000256" key="5">
    <source>
        <dbReference type="ARBA" id="ARBA00023136"/>
    </source>
</evidence>
<dbReference type="GO" id="GO:0009247">
    <property type="term" value="P:glycolipid biosynthetic process"/>
    <property type="evidence" value="ECO:0007669"/>
    <property type="project" value="UniProtKB-ARBA"/>
</dbReference>
<evidence type="ECO:0000256" key="3">
    <source>
        <dbReference type="ARBA" id="ARBA00022519"/>
    </source>
</evidence>
<dbReference type="Pfam" id="PF03279">
    <property type="entry name" value="Lip_A_acyltrans"/>
    <property type="match status" value="1"/>
</dbReference>
<keyword evidence="4" id="KW-0808">Transferase</keyword>
<gene>
    <name evidence="7" type="ORF">Tel_14935</name>
</gene>
<keyword evidence="3" id="KW-0997">Cell inner membrane</keyword>
<dbReference type="PIRSF" id="PIRSF026649">
    <property type="entry name" value="MsbB"/>
    <property type="match status" value="1"/>
</dbReference>
<keyword evidence="6" id="KW-0012">Acyltransferase</keyword>
<evidence type="ECO:0008006" key="9">
    <source>
        <dbReference type="Google" id="ProtNLM"/>
    </source>
</evidence>
<evidence type="ECO:0000256" key="2">
    <source>
        <dbReference type="ARBA" id="ARBA00022475"/>
    </source>
</evidence>
<evidence type="ECO:0000256" key="1">
    <source>
        <dbReference type="ARBA" id="ARBA00004533"/>
    </source>
</evidence>
<protein>
    <recommendedName>
        <fullName evidence="9">Lipid A biosynthesis acyltransferase</fullName>
    </recommendedName>
</protein>
<keyword evidence="5" id="KW-0472">Membrane</keyword>
<organism evidence="7 8">
    <name type="scientific">Candidatus Tenderia electrophaga</name>
    <dbReference type="NCBI Taxonomy" id="1748243"/>
    <lineage>
        <taxon>Bacteria</taxon>
        <taxon>Pseudomonadati</taxon>
        <taxon>Pseudomonadota</taxon>
        <taxon>Gammaproteobacteria</taxon>
        <taxon>Candidatus Tenderiales</taxon>
        <taxon>Candidatus Tenderiaceae</taxon>
        <taxon>Candidatus Tenderia</taxon>
    </lineage>
</organism>